<name>A0AAW0MCT2_QUESU</name>
<gene>
    <name evidence="1" type="ORF">CFP56_024378</name>
</gene>
<organism evidence="1 2">
    <name type="scientific">Quercus suber</name>
    <name type="common">Cork oak</name>
    <dbReference type="NCBI Taxonomy" id="58331"/>
    <lineage>
        <taxon>Eukaryota</taxon>
        <taxon>Viridiplantae</taxon>
        <taxon>Streptophyta</taxon>
        <taxon>Embryophyta</taxon>
        <taxon>Tracheophyta</taxon>
        <taxon>Spermatophyta</taxon>
        <taxon>Magnoliopsida</taxon>
        <taxon>eudicotyledons</taxon>
        <taxon>Gunneridae</taxon>
        <taxon>Pentapetalae</taxon>
        <taxon>rosids</taxon>
        <taxon>fabids</taxon>
        <taxon>Fagales</taxon>
        <taxon>Fagaceae</taxon>
        <taxon>Quercus</taxon>
    </lineage>
</organism>
<evidence type="ECO:0000313" key="1">
    <source>
        <dbReference type="EMBL" id="KAK7861211.1"/>
    </source>
</evidence>
<dbReference type="EMBL" id="PKMF04000003">
    <property type="protein sequence ID" value="KAK7861211.1"/>
    <property type="molecule type" value="Genomic_DNA"/>
</dbReference>
<reference evidence="1 2" key="1">
    <citation type="journal article" date="2018" name="Sci. Data">
        <title>The draft genome sequence of cork oak.</title>
        <authorList>
            <person name="Ramos A.M."/>
            <person name="Usie A."/>
            <person name="Barbosa P."/>
            <person name="Barros P.M."/>
            <person name="Capote T."/>
            <person name="Chaves I."/>
            <person name="Simoes F."/>
            <person name="Abreu I."/>
            <person name="Carrasquinho I."/>
            <person name="Faro C."/>
            <person name="Guimaraes J.B."/>
            <person name="Mendonca D."/>
            <person name="Nobrega F."/>
            <person name="Rodrigues L."/>
            <person name="Saibo N.J.M."/>
            <person name="Varela M.C."/>
            <person name="Egas C."/>
            <person name="Matos J."/>
            <person name="Miguel C.M."/>
            <person name="Oliveira M.M."/>
            <person name="Ricardo C.P."/>
            <person name="Goncalves S."/>
        </authorList>
    </citation>
    <scope>NUCLEOTIDE SEQUENCE [LARGE SCALE GENOMIC DNA]</scope>
    <source>
        <strain evidence="2">cv. HL8</strain>
    </source>
</reference>
<protein>
    <submittedName>
        <fullName evidence="1">Uncharacterized protein</fullName>
    </submittedName>
</protein>
<proteinExistence type="predicted"/>
<comment type="caution">
    <text evidence="1">The sequence shown here is derived from an EMBL/GenBank/DDBJ whole genome shotgun (WGS) entry which is preliminary data.</text>
</comment>
<accession>A0AAW0MCT2</accession>
<evidence type="ECO:0000313" key="2">
    <source>
        <dbReference type="Proteomes" id="UP000237347"/>
    </source>
</evidence>
<keyword evidence="2" id="KW-1185">Reference proteome</keyword>
<sequence>MRARIYTGILLSSAAEIRDTRYAISVASLLLAWHAIVSSSGDSANDVAVLHGLRVPFLDRNWVAQRVLPIRRELPGRFAATCGNCLFLGKVEENGGGF</sequence>
<dbReference type="AlphaFoldDB" id="A0AAW0MCT2"/>
<dbReference type="Proteomes" id="UP000237347">
    <property type="component" value="Unassembled WGS sequence"/>
</dbReference>